<dbReference type="InterPro" id="IPR044089">
    <property type="entry name" value="Alr1-like"/>
</dbReference>
<feature type="compositionally biased region" description="Polar residues" evidence="6">
    <location>
        <begin position="827"/>
        <end position="836"/>
    </location>
</feature>
<keyword evidence="4 7" id="KW-1133">Transmembrane helix</keyword>
<dbReference type="FunFam" id="1.20.58.340:FF:000008">
    <property type="entry name" value="CorA family metal ion transporter"/>
    <property type="match status" value="1"/>
</dbReference>
<dbReference type="HOGENOM" id="CLU_246141_0_0_1"/>
<organism evidence="8 9">
    <name type="scientific">Baudoinia panamericana (strain UAMH 10762)</name>
    <name type="common">Angels' share fungus</name>
    <name type="synonym">Baudoinia compniacensis (strain UAMH 10762)</name>
    <dbReference type="NCBI Taxonomy" id="717646"/>
    <lineage>
        <taxon>Eukaryota</taxon>
        <taxon>Fungi</taxon>
        <taxon>Dikarya</taxon>
        <taxon>Ascomycota</taxon>
        <taxon>Pezizomycotina</taxon>
        <taxon>Dothideomycetes</taxon>
        <taxon>Dothideomycetidae</taxon>
        <taxon>Mycosphaerellales</taxon>
        <taxon>Teratosphaeriaceae</taxon>
        <taxon>Baudoinia</taxon>
    </lineage>
</organism>
<feature type="region of interest" description="Disordered" evidence="6">
    <location>
        <begin position="1004"/>
        <end position="1030"/>
    </location>
</feature>
<feature type="compositionally biased region" description="Basic and acidic residues" evidence="6">
    <location>
        <begin position="169"/>
        <end position="181"/>
    </location>
</feature>
<dbReference type="FunFam" id="1.20.58.340:FF:000014">
    <property type="entry name" value="CorA family metal ion transporter"/>
    <property type="match status" value="1"/>
</dbReference>
<feature type="compositionally biased region" description="Polar residues" evidence="6">
    <location>
        <begin position="859"/>
        <end position="870"/>
    </location>
</feature>
<dbReference type="EMBL" id="KB445556">
    <property type="protein sequence ID" value="EMC96098.1"/>
    <property type="molecule type" value="Genomic_DNA"/>
</dbReference>
<dbReference type="Proteomes" id="UP000011761">
    <property type="component" value="Unassembled WGS sequence"/>
</dbReference>
<dbReference type="OrthoDB" id="29879at2759"/>
<feature type="compositionally biased region" description="Polar residues" evidence="6">
    <location>
        <begin position="696"/>
        <end position="720"/>
    </location>
</feature>
<dbReference type="GO" id="GO:0000329">
    <property type="term" value="C:fungal-type vacuole membrane"/>
    <property type="evidence" value="ECO:0007669"/>
    <property type="project" value="TreeGrafter"/>
</dbReference>
<feature type="compositionally biased region" description="Polar residues" evidence="6">
    <location>
        <begin position="1168"/>
        <end position="1185"/>
    </location>
</feature>
<protein>
    <recommendedName>
        <fullName evidence="10">Cora-domain-containing protein</fullName>
    </recommendedName>
</protein>
<evidence type="ECO:0000256" key="3">
    <source>
        <dbReference type="ARBA" id="ARBA00022692"/>
    </source>
</evidence>
<keyword evidence="9" id="KW-1185">Reference proteome</keyword>
<keyword evidence="5 7" id="KW-0472">Membrane</keyword>
<feature type="region of interest" description="Disordered" evidence="6">
    <location>
        <begin position="1125"/>
        <end position="1199"/>
    </location>
</feature>
<dbReference type="SUPFAM" id="SSF144083">
    <property type="entry name" value="Magnesium transport protein CorA, transmembrane region"/>
    <property type="match status" value="1"/>
</dbReference>
<feature type="region of interest" description="Disordered" evidence="6">
    <location>
        <begin position="102"/>
        <end position="245"/>
    </location>
</feature>
<feature type="compositionally biased region" description="Basic and acidic residues" evidence="6">
    <location>
        <begin position="199"/>
        <end position="213"/>
    </location>
</feature>
<dbReference type="Pfam" id="PF01544">
    <property type="entry name" value="CorA"/>
    <property type="match status" value="2"/>
</dbReference>
<comment type="similarity">
    <text evidence="2">Belongs to the CorA metal ion transporter (MIT) (TC 1.A.35) family.</text>
</comment>
<dbReference type="SUPFAM" id="SSF143865">
    <property type="entry name" value="CorA soluble domain-like"/>
    <property type="match status" value="1"/>
</dbReference>
<feature type="compositionally biased region" description="Acidic residues" evidence="6">
    <location>
        <begin position="114"/>
        <end position="126"/>
    </location>
</feature>
<dbReference type="PANTHER" id="PTHR21535:SF51">
    <property type="entry name" value="MANGANESE RESISTANCE PROTEIN MNR2"/>
    <property type="match status" value="1"/>
</dbReference>
<evidence type="ECO:0000256" key="5">
    <source>
        <dbReference type="ARBA" id="ARBA00023136"/>
    </source>
</evidence>
<feature type="transmembrane region" description="Helical" evidence="7">
    <location>
        <begin position="1529"/>
        <end position="1549"/>
    </location>
</feature>
<name>M2MX26_BAUPA</name>
<evidence type="ECO:0000256" key="1">
    <source>
        <dbReference type="ARBA" id="ARBA00004141"/>
    </source>
</evidence>
<feature type="region of interest" description="Disordered" evidence="6">
    <location>
        <begin position="1"/>
        <end position="30"/>
    </location>
</feature>
<dbReference type="GO" id="GO:0010961">
    <property type="term" value="P:intracellular magnesium ion homeostasis"/>
    <property type="evidence" value="ECO:0007669"/>
    <property type="project" value="TreeGrafter"/>
</dbReference>
<dbReference type="InterPro" id="IPR045861">
    <property type="entry name" value="CorA_cytoplasmic_dom"/>
</dbReference>
<feature type="compositionally biased region" description="Basic and acidic residues" evidence="6">
    <location>
        <begin position="951"/>
        <end position="961"/>
    </location>
</feature>
<comment type="subcellular location">
    <subcellularLocation>
        <location evidence="1">Membrane</location>
        <topology evidence="1">Multi-pass membrane protein</topology>
    </subcellularLocation>
</comment>
<feature type="compositionally biased region" description="Basic and acidic residues" evidence="6">
    <location>
        <begin position="905"/>
        <end position="914"/>
    </location>
</feature>
<feature type="region of interest" description="Disordered" evidence="6">
    <location>
        <begin position="679"/>
        <end position="961"/>
    </location>
</feature>
<feature type="compositionally biased region" description="Basic residues" evidence="6">
    <location>
        <begin position="724"/>
        <end position="740"/>
    </location>
</feature>
<dbReference type="InterPro" id="IPR002523">
    <property type="entry name" value="MgTranspt_CorA/ZnTranspt_ZntB"/>
</dbReference>
<feature type="region of interest" description="Disordered" evidence="6">
    <location>
        <begin position="1358"/>
        <end position="1381"/>
    </location>
</feature>
<feature type="compositionally biased region" description="Polar residues" evidence="6">
    <location>
        <begin position="879"/>
        <end position="891"/>
    </location>
</feature>
<proteinExistence type="inferred from homology"/>
<dbReference type="Gene3D" id="1.20.58.340">
    <property type="entry name" value="Magnesium transport protein CorA, transmembrane region"/>
    <property type="match status" value="2"/>
</dbReference>
<feature type="compositionally biased region" description="Basic and acidic residues" evidence="6">
    <location>
        <begin position="1362"/>
        <end position="1376"/>
    </location>
</feature>
<reference evidence="8 9" key="1">
    <citation type="journal article" date="2012" name="PLoS Pathog.">
        <title>Diverse lifestyles and strategies of plant pathogenesis encoded in the genomes of eighteen Dothideomycetes fungi.</title>
        <authorList>
            <person name="Ohm R.A."/>
            <person name="Feau N."/>
            <person name="Henrissat B."/>
            <person name="Schoch C.L."/>
            <person name="Horwitz B.A."/>
            <person name="Barry K.W."/>
            <person name="Condon B.J."/>
            <person name="Copeland A.C."/>
            <person name="Dhillon B."/>
            <person name="Glaser F."/>
            <person name="Hesse C.N."/>
            <person name="Kosti I."/>
            <person name="LaButti K."/>
            <person name="Lindquist E.A."/>
            <person name="Lucas S."/>
            <person name="Salamov A.A."/>
            <person name="Bradshaw R.E."/>
            <person name="Ciuffetti L."/>
            <person name="Hamelin R.C."/>
            <person name="Kema G.H.J."/>
            <person name="Lawrence C."/>
            <person name="Scott J.A."/>
            <person name="Spatafora J.W."/>
            <person name="Turgeon B.G."/>
            <person name="de Wit P.J.G.M."/>
            <person name="Zhong S."/>
            <person name="Goodwin S.B."/>
            <person name="Grigoriev I.V."/>
        </authorList>
    </citation>
    <scope>NUCLEOTIDE SEQUENCE [LARGE SCALE GENOMIC DNA]</scope>
    <source>
        <strain evidence="8 9">UAMH 10762</strain>
    </source>
</reference>
<dbReference type="PANTHER" id="PTHR21535">
    <property type="entry name" value="MAGNESIUM AND COBALT TRANSPORT PROTEIN/MITOCHONDRIAL IMPORT INNER MEMBRANE TRANSLOCASE SUBUNIT TIM8"/>
    <property type="match status" value="1"/>
</dbReference>
<evidence type="ECO:0000256" key="7">
    <source>
        <dbReference type="SAM" id="Phobius"/>
    </source>
</evidence>
<dbReference type="KEGG" id="bcom:BAUCODRAFT_25041"/>
<dbReference type="GO" id="GO:0015095">
    <property type="term" value="F:magnesium ion transmembrane transporter activity"/>
    <property type="evidence" value="ECO:0007669"/>
    <property type="project" value="InterPro"/>
</dbReference>
<feature type="compositionally biased region" description="Polar residues" evidence="6">
    <location>
        <begin position="768"/>
        <end position="777"/>
    </location>
</feature>
<keyword evidence="3 7" id="KW-0812">Transmembrane</keyword>
<evidence type="ECO:0000256" key="4">
    <source>
        <dbReference type="ARBA" id="ARBA00022989"/>
    </source>
</evidence>
<evidence type="ECO:0000256" key="2">
    <source>
        <dbReference type="ARBA" id="ARBA00009765"/>
    </source>
</evidence>
<dbReference type="InterPro" id="IPR045863">
    <property type="entry name" value="CorA_TM1_TM2"/>
</dbReference>
<evidence type="ECO:0008006" key="10">
    <source>
        <dbReference type="Google" id="ProtNLM"/>
    </source>
</evidence>
<dbReference type="Gene3D" id="3.30.460.20">
    <property type="entry name" value="CorA soluble domain-like"/>
    <property type="match status" value="1"/>
</dbReference>
<dbReference type="GeneID" id="19110254"/>
<gene>
    <name evidence="8" type="ORF">BAUCODRAFT_25041</name>
</gene>
<evidence type="ECO:0000256" key="6">
    <source>
        <dbReference type="SAM" id="MobiDB-lite"/>
    </source>
</evidence>
<evidence type="ECO:0000313" key="8">
    <source>
        <dbReference type="EMBL" id="EMC96098.1"/>
    </source>
</evidence>
<accession>M2MX26</accession>
<feature type="region of interest" description="Disordered" evidence="6">
    <location>
        <begin position="290"/>
        <end position="321"/>
    </location>
</feature>
<dbReference type="CDD" id="cd12829">
    <property type="entry name" value="Alr1p-like"/>
    <property type="match status" value="1"/>
</dbReference>
<evidence type="ECO:0000313" key="9">
    <source>
        <dbReference type="Proteomes" id="UP000011761"/>
    </source>
</evidence>
<dbReference type="RefSeq" id="XP_007676752.1">
    <property type="nucleotide sequence ID" value="XM_007678562.1"/>
</dbReference>
<dbReference type="eggNOG" id="ENOG502QPTQ">
    <property type="taxonomic scope" value="Eukaryota"/>
</dbReference>
<sequence length="1556" mass="173702">MPAYYGRDSLHPRPSASTASPFNHSRRSWTDNGVQYTVETASYTSPGMSFGATGGTANGLLDVLFPEPRSARHQPSGSGIAAGLLGTALNLLTSANDMRQASNPRIARRSELVESSEADSDDEESGDGLAYGDDGTGSGNRRRRSVFSRVKDKLGKERTRKPPNVRDPYASREWRESESGHRAPGNTRAHGASESEDDSLGHIEYDEYSDMRQRPRSSHANSSQPDALKPFHDAVQNRSDGVRRCRKRLERASRQPGLDIRYIQNLVDQIQLREQALAVAQENLQNEQIRLASGGRPRQQQTPPHFRRASQRQAPQPGLSDFGEYMELPGIESFSTPPRTATHPLFADFGTLHSQGPFADPFFGAFHNHFHHVFGGMPGMENDFHSSFTMPDGTFADGQRKRTRFTPTGHVPQPGFATFTQPPPPMPPSSLLTPDEAKRLFQTYNDRWTALSPNDPNIPYPTRGLLPQALLTRDTLWAPNIAAHPSTWSEETVMQANAQAFFLNVCDLIPLYADATGTGRIDMGYNKLRATPTQIKALIDVLKKEKTRWHSDRLGRRTGGRPGVNEGLQKDVRARAVFHAVFSNRNGRERSMRHFSNESWTPTASPPSDLGFGTFACATRHMLGLARDQRHSCIDPDGWRSLTVTFSRPHALAAAFPLCISYSPPSLNLQAVMDASKDDINRISGPSSMARPEDGSASQTQDPQPSSMSLHNKSAFSTSDAAKPKKKRPRGGKNRRKTRRQSFAGGESESGAGGETEGRPSLLDVPNPRSSAQQSSFYRLRAGNRSNTSLESEALLDHREHGAMRSRRQSLQQPFARPSLAPRHRGSGNSTAQAGVTKTRYPYTAASAISEDDDEGNTNDRTPLLSSSNRNRSKPELARNNSGFNYGSHGSQFRPRRLSTTSYDSSKRKNDARGRQGTTDNVEDGHDPNNPPSVPSSPKLGSLDDVMATDRNNDSDRGRDAIIDIDSADFGPDRRFSEDSPDAVRRRNTMADLAERDVCFPGDAPLSEIGEEEDRHSQIGSGERRKRKRTRQWPELSILEEWAHEEKEERTQQDIIRAKKISEPVMVNGRLRPANPVFKPEEEEQPFRFTYFNEILDSTIHARSISDLVSDGTTFEDLFVPPPIEHEYSEDDEETDEHHDHRTHHASLGNLLNGRLAENQPGRPPSASERSPSNSKSNTGSNTPAAQGDNGTIRPKIHRNESRYGVRPTWWLDVLQPTEMEMKVIARAFGIHQLTVEDILTEEEREKVELFQNYYFVNYRSFEQDAAKESYMEPVNMFIVVFRNGVITFHSSSSPHPNNVRRRIRQLNDYMSPTADWISYAIIDNVTDYFAPRVESIEREVDDIDACILNMHQSSADNAFDQDTKPQKSYSDDPKTQGDMGAMKAEGEKTAGDSGGDMLRRVGECRKRVMGLYRLLGNKADVIKGFAKRCNEQWEVAPKSEIGLYLGDIQDHIVTMTSNLSHYENLLSRAHSNYLAQINIRMNERAEQTSDILGKLTVLGTIVLPMNIITGMWGMNVWVPGQGQEGNLTWFWCITAGLLAFGLTSYFIAKKVYGIV</sequence>